<feature type="domain" description="Glycoside hydrolase family 20 catalytic" evidence="9">
    <location>
        <begin position="128"/>
        <end position="372"/>
    </location>
</feature>
<comment type="similarity">
    <text evidence="2">Belongs to the glycosyl hydrolase 20 family.</text>
</comment>
<dbReference type="GO" id="GO:0030203">
    <property type="term" value="P:glycosaminoglycan metabolic process"/>
    <property type="evidence" value="ECO:0007669"/>
    <property type="project" value="TreeGrafter"/>
</dbReference>
<dbReference type="SUPFAM" id="SSF51445">
    <property type="entry name" value="(Trans)glycosidases"/>
    <property type="match status" value="1"/>
</dbReference>
<keyword evidence="5" id="KW-0326">Glycosidase</keyword>
<feature type="active site" description="Proton donor" evidence="8">
    <location>
        <position position="280"/>
    </location>
</feature>
<dbReference type="PANTHER" id="PTHR22600">
    <property type="entry name" value="BETA-HEXOSAMINIDASE"/>
    <property type="match status" value="1"/>
</dbReference>
<organism evidence="11 12">
    <name type="scientific">OM182 bacterium MED-G24</name>
    <dbReference type="NCBI Taxonomy" id="1986255"/>
    <lineage>
        <taxon>Bacteria</taxon>
        <taxon>Pseudomonadati</taxon>
        <taxon>Pseudomonadota</taxon>
        <taxon>Gammaproteobacteria</taxon>
        <taxon>OMG group</taxon>
        <taxon>OM182 clade</taxon>
    </lineage>
</organism>
<evidence type="ECO:0000256" key="5">
    <source>
        <dbReference type="ARBA" id="ARBA00023295"/>
    </source>
</evidence>
<evidence type="ECO:0000256" key="8">
    <source>
        <dbReference type="PIRSR" id="PIRSR625705-1"/>
    </source>
</evidence>
<accession>A0A2A5WL91</accession>
<dbReference type="AlphaFoldDB" id="A0A2A5WL91"/>
<gene>
    <name evidence="11" type="ORF">CNE99_08665</name>
</gene>
<evidence type="ECO:0000256" key="2">
    <source>
        <dbReference type="ARBA" id="ARBA00006285"/>
    </source>
</evidence>
<feature type="domain" description="Beta-hexosaminidase bacterial type N-terminal" evidence="10">
    <location>
        <begin position="2"/>
        <end position="124"/>
    </location>
</feature>
<reference evidence="11 12" key="1">
    <citation type="submission" date="2017-08" db="EMBL/GenBank/DDBJ databases">
        <title>Fine stratification of microbial communities through a metagenomic profile of the photic zone.</title>
        <authorList>
            <person name="Haro-Moreno J.M."/>
            <person name="Lopez-Perez M."/>
            <person name="De La Torre J."/>
            <person name="Picazo A."/>
            <person name="Camacho A."/>
            <person name="Rodriguez-Valera F."/>
        </authorList>
    </citation>
    <scope>NUCLEOTIDE SEQUENCE [LARGE SCALE GENOMIC DNA]</scope>
    <source>
        <strain evidence="11">MED-G24</strain>
    </source>
</reference>
<dbReference type="InterPro" id="IPR017853">
    <property type="entry name" value="GH"/>
</dbReference>
<dbReference type="InterPro" id="IPR025705">
    <property type="entry name" value="Beta_hexosaminidase_sua/sub"/>
</dbReference>
<dbReference type="PRINTS" id="PR00738">
    <property type="entry name" value="GLHYDRLASE20"/>
</dbReference>
<evidence type="ECO:0000256" key="6">
    <source>
        <dbReference type="ARBA" id="ARBA00030512"/>
    </source>
</evidence>
<dbReference type="Gene3D" id="3.20.20.80">
    <property type="entry name" value="Glycosidases"/>
    <property type="match status" value="1"/>
</dbReference>
<proteinExistence type="inferred from homology"/>
<dbReference type="CDD" id="cd06565">
    <property type="entry name" value="GH20_GcnA-like"/>
    <property type="match status" value="1"/>
</dbReference>
<dbReference type="Gene3D" id="3.30.379.10">
    <property type="entry name" value="Chitobiase/beta-hexosaminidase domain 2-like"/>
    <property type="match status" value="1"/>
</dbReference>
<evidence type="ECO:0000259" key="10">
    <source>
        <dbReference type="Pfam" id="PF02838"/>
    </source>
</evidence>
<dbReference type="GO" id="GO:0005975">
    <property type="term" value="P:carbohydrate metabolic process"/>
    <property type="evidence" value="ECO:0007669"/>
    <property type="project" value="InterPro"/>
</dbReference>
<evidence type="ECO:0000256" key="4">
    <source>
        <dbReference type="ARBA" id="ARBA00022801"/>
    </source>
</evidence>
<dbReference type="SUPFAM" id="SSF55545">
    <property type="entry name" value="beta-N-acetylhexosaminidase-like domain"/>
    <property type="match status" value="1"/>
</dbReference>
<protein>
    <recommendedName>
        <fullName evidence="3">beta-N-acetylhexosaminidase</fullName>
        <ecNumber evidence="3">3.2.1.52</ecNumber>
    </recommendedName>
    <alternativeName>
        <fullName evidence="6">Beta-N-acetylhexosaminidase</fullName>
    </alternativeName>
    <alternativeName>
        <fullName evidence="7">N-acetyl-beta-glucosaminidase</fullName>
    </alternativeName>
</protein>
<comment type="catalytic activity">
    <reaction evidence="1">
        <text>Hydrolysis of terminal non-reducing N-acetyl-D-hexosamine residues in N-acetyl-beta-D-hexosaminides.</text>
        <dbReference type="EC" id="3.2.1.52"/>
    </reaction>
</comment>
<name>A0A2A5WL91_9GAMM</name>
<keyword evidence="4 11" id="KW-0378">Hydrolase</keyword>
<dbReference type="Proteomes" id="UP000219327">
    <property type="component" value="Unassembled WGS sequence"/>
</dbReference>
<dbReference type="GO" id="GO:0016020">
    <property type="term" value="C:membrane"/>
    <property type="evidence" value="ECO:0007669"/>
    <property type="project" value="TreeGrafter"/>
</dbReference>
<dbReference type="Pfam" id="PF00728">
    <property type="entry name" value="Glyco_hydro_20"/>
    <property type="match status" value="1"/>
</dbReference>
<sequence length="597" mass="67103">MHIHPQPRYLKPAAQGVWLSRSVSNATISVRSQQASDPRIRRRLVALAEDERLKITYGPTVSEPLISIDEDDALDEEAYRLVIRPSGVRLTASCVAGLNYGLSTLAQILRQSQRRIRCLTIRDAPVFAERGVMLDVSRCKVPSMEILFVLIDQLATLKFNQLQLYVEHTFAFDGHETVWKDASPITATELLKIQAYCQARFMKLVPNLNSFGHFERWLRHSDYKHLAESPDGFEHPLTGQRIPWGSTLTPTRASLNLLAELYDQFLPMHDANSFNIGGDEPWELGTGRSRQRCRRLGHMKVYTRFLQQIDQLVKLHGKQAMIWADVVITNPEVLPELPQDATAMLWGYEANHPFPRECRAVAASGMPFYVCPGTGSWNAILGRTDNMRRNIRRAAEQGRRFGAKGLLVTDWGDRGHHQYLPFSYPGFIVAAVHAWTGRTPTEQDITTGLADIFEISRKAARLIMSMGGLDAASGVRCRNSTPFNHGLFPGLLGEDVALSIKPTRASNLLRRLSGLAERASVLEDRIVSDELTTAADMAAHGIRRIQRLQNGIGRPSELRRELLSLIDRHKACWLSRNRPGGLMESTEHLRSSLDKIG</sequence>
<dbReference type="EMBL" id="NTKD01000054">
    <property type="protein sequence ID" value="PDH37038.1"/>
    <property type="molecule type" value="Genomic_DNA"/>
</dbReference>
<evidence type="ECO:0000259" key="9">
    <source>
        <dbReference type="Pfam" id="PF00728"/>
    </source>
</evidence>
<dbReference type="Pfam" id="PF02838">
    <property type="entry name" value="Glyco_hydro_20b"/>
    <property type="match status" value="1"/>
</dbReference>
<evidence type="ECO:0000313" key="12">
    <source>
        <dbReference type="Proteomes" id="UP000219327"/>
    </source>
</evidence>
<evidence type="ECO:0000313" key="11">
    <source>
        <dbReference type="EMBL" id="PDH37038.1"/>
    </source>
</evidence>
<evidence type="ECO:0000256" key="7">
    <source>
        <dbReference type="ARBA" id="ARBA00033000"/>
    </source>
</evidence>
<evidence type="ECO:0000256" key="1">
    <source>
        <dbReference type="ARBA" id="ARBA00001231"/>
    </source>
</evidence>
<dbReference type="InterPro" id="IPR015883">
    <property type="entry name" value="Glyco_hydro_20_cat"/>
</dbReference>
<dbReference type="InterPro" id="IPR029018">
    <property type="entry name" value="Hex-like_dom2"/>
</dbReference>
<dbReference type="GO" id="GO:0004563">
    <property type="term" value="F:beta-N-acetylhexosaminidase activity"/>
    <property type="evidence" value="ECO:0007669"/>
    <property type="project" value="UniProtKB-EC"/>
</dbReference>
<dbReference type="PANTHER" id="PTHR22600:SF57">
    <property type="entry name" value="BETA-N-ACETYLHEXOSAMINIDASE"/>
    <property type="match status" value="1"/>
</dbReference>
<dbReference type="EC" id="3.2.1.52" evidence="3"/>
<comment type="caution">
    <text evidence="11">The sequence shown here is derived from an EMBL/GenBank/DDBJ whole genome shotgun (WGS) entry which is preliminary data.</text>
</comment>
<evidence type="ECO:0000256" key="3">
    <source>
        <dbReference type="ARBA" id="ARBA00012663"/>
    </source>
</evidence>
<dbReference type="InterPro" id="IPR015882">
    <property type="entry name" value="HEX_bac_N"/>
</dbReference>